<keyword evidence="3" id="KW-1185">Reference proteome</keyword>
<dbReference type="InterPro" id="IPR050281">
    <property type="entry name" value="Flavin_monoamine_oxidase"/>
</dbReference>
<dbReference type="Gene3D" id="3.50.50.60">
    <property type="entry name" value="FAD/NAD(P)-binding domain"/>
    <property type="match status" value="1"/>
</dbReference>
<dbReference type="PANTHER" id="PTHR10742:SF414">
    <property type="entry name" value="CONTAINING AMINE OXIDASE, PUTATIVE (AFU_ORTHOLOGUE AFUA_3G12150)-RELATED"/>
    <property type="match status" value="1"/>
</dbReference>
<dbReference type="PANTHER" id="PTHR10742">
    <property type="entry name" value="FLAVIN MONOAMINE OXIDASE"/>
    <property type="match status" value="1"/>
</dbReference>
<name>A0A168JGX2_CORDF</name>
<accession>A0A168JGX2</accession>
<protein>
    <submittedName>
        <fullName evidence="2">Amine oxidase</fullName>
    </submittedName>
</protein>
<comment type="caution">
    <text evidence="2">The sequence shown here is derived from an EMBL/GenBank/DDBJ whole genome shotgun (WGS) entry which is preliminary data.</text>
</comment>
<evidence type="ECO:0000313" key="3">
    <source>
        <dbReference type="Proteomes" id="UP000076881"/>
    </source>
</evidence>
<dbReference type="PRINTS" id="PR00419">
    <property type="entry name" value="ADXRDTASE"/>
</dbReference>
<dbReference type="Pfam" id="PF01593">
    <property type="entry name" value="Amino_oxidase"/>
    <property type="match status" value="1"/>
</dbReference>
<dbReference type="InterPro" id="IPR036188">
    <property type="entry name" value="FAD/NAD-bd_sf"/>
</dbReference>
<reference evidence="2 3" key="1">
    <citation type="journal article" date="2016" name="Genome Biol. Evol.">
        <title>Divergent and convergent evolution of fungal pathogenicity.</title>
        <authorList>
            <person name="Shang Y."/>
            <person name="Xiao G."/>
            <person name="Zheng P."/>
            <person name="Cen K."/>
            <person name="Zhan S."/>
            <person name="Wang C."/>
        </authorList>
    </citation>
    <scope>NUCLEOTIDE SEQUENCE [LARGE SCALE GENOMIC DNA]</scope>
    <source>
        <strain evidence="2 3">RCEF 1005</strain>
    </source>
</reference>
<feature type="domain" description="Amine oxidase" evidence="1">
    <location>
        <begin position="18"/>
        <end position="480"/>
    </location>
</feature>
<dbReference type="STRING" id="1081108.A0A168JGX2"/>
<organism evidence="2 3">
    <name type="scientific">Akanthomyces lecanii RCEF 1005</name>
    <dbReference type="NCBI Taxonomy" id="1081108"/>
    <lineage>
        <taxon>Eukaryota</taxon>
        <taxon>Fungi</taxon>
        <taxon>Dikarya</taxon>
        <taxon>Ascomycota</taxon>
        <taxon>Pezizomycotina</taxon>
        <taxon>Sordariomycetes</taxon>
        <taxon>Hypocreomycetidae</taxon>
        <taxon>Hypocreales</taxon>
        <taxon>Cordycipitaceae</taxon>
        <taxon>Akanthomyces</taxon>
        <taxon>Cordyceps confragosa</taxon>
    </lineage>
</organism>
<dbReference type="GO" id="GO:0006338">
    <property type="term" value="P:chromatin remodeling"/>
    <property type="evidence" value="ECO:0007669"/>
    <property type="project" value="TreeGrafter"/>
</dbReference>
<evidence type="ECO:0000259" key="1">
    <source>
        <dbReference type="Pfam" id="PF01593"/>
    </source>
</evidence>
<dbReference type="EMBL" id="AZHF01000002">
    <property type="protein sequence ID" value="OAA80420.1"/>
    <property type="molecule type" value="Genomic_DNA"/>
</dbReference>
<gene>
    <name evidence="2" type="ORF">LEL_03906</name>
</gene>
<dbReference type="GO" id="GO:0016491">
    <property type="term" value="F:oxidoreductase activity"/>
    <property type="evidence" value="ECO:0007669"/>
    <property type="project" value="InterPro"/>
</dbReference>
<dbReference type="SUPFAM" id="SSF51905">
    <property type="entry name" value="FAD/NAD(P)-binding domain"/>
    <property type="match status" value="1"/>
</dbReference>
<dbReference type="GO" id="GO:0003682">
    <property type="term" value="F:chromatin binding"/>
    <property type="evidence" value="ECO:0007669"/>
    <property type="project" value="TreeGrafter"/>
</dbReference>
<evidence type="ECO:0000313" key="2">
    <source>
        <dbReference type="EMBL" id="OAA80420.1"/>
    </source>
</evidence>
<proteinExistence type="predicted"/>
<dbReference type="Proteomes" id="UP000076881">
    <property type="component" value="Unassembled WGS sequence"/>
</dbReference>
<dbReference type="GO" id="GO:0050660">
    <property type="term" value="F:flavin adenine dinucleotide binding"/>
    <property type="evidence" value="ECO:0007669"/>
    <property type="project" value="TreeGrafter"/>
</dbReference>
<dbReference type="SUPFAM" id="SSF54373">
    <property type="entry name" value="FAD-linked reductases, C-terminal domain"/>
    <property type="match status" value="1"/>
</dbReference>
<sequence length="491" mass="54998">MTMASKSRAHIAVVGAGLSGLRCADVLLQNGFQVSILEGRDRVGGRVHQTELSNGHWIDMGPNWIHGTTGNVILDLAMETGTGIDDIDEVSCAFDETGVKLDVAESLRYETIMWETIDDAFAYSTASEAEIDPKKSLMDFFREKVPLKIPDDEPNAAAKRNTVYQICETWGAFIGSPVTKQSLKFFWLEECIDDENLFCAGTYRKVLQRVAKPAGDKADISFNTIVDSITYKKEAKEKVTVHVKDAKIHEFDEVVVTVPLGWLQKNKNKAFDPPLPTSLTSAIDAISYGCLEKVYISFPEAFWRAKDDQPETVKGFIQWVSPTYHPEHNASRWPQEAVELSSLGNDDAHPTLLFYTYGEQSQWFTSELAKRPEKRDKTEFIIQYFEPYYSRLPNYMADAVVCQPVECVATEWLNDELAGNGSYGNFQVGLERGDEHIKTMREGLPDQGLWFAGEHTAPYVALGTSTGAYLSGEAVGERILEKYEELKFSGK</sequence>
<dbReference type="AlphaFoldDB" id="A0A168JGX2"/>
<dbReference type="Gene3D" id="3.90.660.10">
    <property type="match status" value="1"/>
</dbReference>
<dbReference type="InterPro" id="IPR002937">
    <property type="entry name" value="Amino_oxidase"/>
</dbReference>
<dbReference type="OrthoDB" id="5046242at2759"/>